<comment type="caution">
    <text evidence="7">The sequence shown here is derived from an EMBL/GenBank/DDBJ whole genome shotgun (WGS) entry which is preliminary data.</text>
</comment>
<feature type="region of interest" description="Disordered" evidence="6">
    <location>
        <begin position="272"/>
        <end position="292"/>
    </location>
</feature>
<dbReference type="InterPro" id="IPR000456">
    <property type="entry name" value="Ribosomal_bL17"/>
</dbReference>
<proteinExistence type="inferred from homology"/>
<evidence type="ECO:0000256" key="6">
    <source>
        <dbReference type="SAM" id="MobiDB-lite"/>
    </source>
</evidence>
<dbReference type="FunFam" id="3.90.1030.10:FF:000001">
    <property type="entry name" value="50S ribosomal protein L17"/>
    <property type="match status" value="1"/>
</dbReference>
<feature type="region of interest" description="Disordered" evidence="6">
    <location>
        <begin position="211"/>
        <end position="242"/>
    </location>
</feature>
<evidence type="ECO:0000256" key="5">
    <source>
        <dbReference type="RuleBase" id="RU000660"/>
    </source>
</evidence>
<dbReference type="HAMAP" id="MF_01368">
    <property type="entry name" value="Ribosomal_bL17"/>
    <property type="match status" value="1"/>
</dbReference>
<feature type="compositionally biased region" description="Basic and acidic residues" evidence="6">
    <location>
        <begin position="124"/>
        <end position="162"/>
    </location>
</feature>
<evidence type="ECO:0000313" key="8">
    <source>
        <dbReference type="Proteomes" id="UP000294257"/>
    </source>
</evidence>
<evidence type="ECO:0000313" key="7">
    <source>
        <dbReference type="EMBL" id="RZS37152.1"/>
    </source>
</evidence>
<name>A0A4Q7KPF8_9PSEU</name>
<gene>
    <name evidence="4" type="primary">rplQ</name>
    <name evidence="7" type="ORF">EV193_106390</name>
</gene>
<dbReference type="Pfam" id="PF01196">
    <property type="entry name" value="Ribosomal_L17"/>
    <property type="match status" value="1"/>
</dbReference>
<dbReference type="InterPro" id="IPR047859">
    <property type="entry name" value="Ribosomal_bL17_CS"/>
</dbReference>
<evidence type="ECO:0000256" key="4">
    <source>
        <dbReference type="HAMAP-Rule" id="MF_01368"/>
    </source>
</evidence>
<feature type="region of interest" description="Disordered" evidence="6">
    <location>
        <begin position="120"/>
        <end position="178"/>
    </location>
</feature>
<dbReference type="GO" id="GO:0003735">
    <property type="term" value="F:structural constituent of ribosome"/>
    <property type="evidence" value="ECO:0007669"/>
    <property type="project" value="InterPro"/>
</dbReference>
<evidence type="ECO:0000256" key="1">
    <source>
        <dbReference type="ARBA" id="ARBA00008777"/>
    </source>
</evidence>
<dbReference type="NCBIfam" id="TIGR00059">
    <property type="entry name" value="L17"/>
    <property type="match status" value="1"/>
</dbReference>
<sequence>MPTPTKGARLGGSPAHERLLLANLATALFQHGRITTTEAKAKRLRPFAERLITKAKRGDLHNRRQIMRQIRDKDVVHKLLDEIGPHFEDRAGGYTRITKTLPRKGDNAPMAVIELVQEKTVTSEAEKARKTKFAKDAKKDAPKSAEKSEDKQDFGPDSHLPLDDPNEQPEGFPVKGNADSKLYHVPGSAFYDRTVAEVWFADAEAAEKAGFQLPPSQRHKGSHEPLEDGSQPEGFPIKGNESSKLYHVPDSAFYDRTDAEIWFATAEDAEAAGYSLPPSQQDKDAEDAGDES</sequence>
<dbReference type="Gene3D" id="3.90.1030.10">
    <property type="entry name" value="Ribosomal protein L17"/>
    <property type="match status" value="1"/>
</dbReference>
<comment type="subunit">
    <text evidence="4">Part of the 50S ribosomal subunit. Contacts protein L32.</text>
</comment>
<organism evidence="7 8">
    <name type="scientific">Herbihabitans rhizosphaerae</name>
    <dbReference type="NCBI Taxonomy" id="1872711"/>
    <lineage>
        <taxon>Bacteria</taxon>
        <taxon>Bacillati</taxon>
        <taxon>Actinomycetota</taxon>
        <taxon>Actinomycetes</taxon>
        <taxon>Pseudonocardiales</taxon>
        <taxon>Pseudonocardiaceae</taxon>
        <taxon>Herbihabitans</taxon>
    </lineage>
</organism>
<comment type="similarity">
    <text evidence="1 4 5">Belongs to the bacterial ribosomal protein bL17 family.</text>
</comment>
<reference evidence="7 8" key="1">
    <citation type="submission" date="2019-02" db="EMBL/GenBank/DDBJ databases">
        <title>Genomic Encyclopedia of Type Strains, Phase IV (KMG-IV): sequencing the most valuable type-strain genomes for metagenomic binning, comparative biology and taxonomic classification.</title>
        <authorList>
            <person name="Goeker M."/>
        </authorList>
    </citation>
    <scope>NUCLEOTIDE SEQUENCE [LARGE SCALE GENOMIC DNA]</scope>
    <source>
        <strain evidence="7 8">DSM 101727</strain>
    </source>
</reference>
<dbReference type="OrthoDB" id="9809073at2"/>
<dbReference type="PANTHER" id="PTHR14413">
    <property type="entry name" value="RIBOSOMAL PROTEIN L17"/>
    <property type="match status" value="1"/>
</dbReference>
<dbReference type="AlphaFoldDB" id="A0A4Q7KPF8"/>
<dbReference type="PANTHER" id="PTHR14413:SF16">
    <property type="entry name" value="LARGE RIBOSOMAL SUBUNIT PROTEIN BL17M"/>
    <property type="match status" value="1"/>
</dbReference>
<dbReference type="PROSITE" id="PS01167">
    <property type="entry name" value="RIBOSOMAL_L17"/>
    <property type="match status" value="1"/>
</dbReference>
<protein>
    <recommendedName>
        <fullName evidence="4">Large ribosomal subunit protein bL17</fullName>
    </recommendedName>
</protein>
<dbReference type="SUPFAM" id="SSF64263">
    <property type="entry name" value="Prokaryotic ribosomal protein L17"/>
    <property type="match status" value="1"/>
</dbReference>
<keyword evidence="2 4" id="KW-0689">Ribosomal protein</keyword>
<dbReference type="GO" id="GO:0006412">
    <property type="term" value="P:translation"/>
    <property type="evidence" value="ECO:0007669"/>
    <property type="project" value="UniProtKB-UniRule"/>
</dbReference>
<dbReference type="Proteomes" id="UP000294257">
    <property type="component" value="Unassembled WGS sequence"/>
</dbReference>
<dbReference type="EMBL" id="SGWQ01000006">
    <property type="protein sequence ID" value="RZS37152.1"/>
    <property type="molecule type" value="Genomic_DNA"/>
</dbReference>
<dbReference type="GO" id="GO:0022625">
    <property type="term" value="C:cytosolic large ribosomal subunit"/>
    <property type="evidence" value="ECO:0007669"/>
    <property type="project" value="TreeGrafter"/>
</dbReference>
<evidence type="ECO:0000256" key="3">
    <source>
        <dbReference type="ARBA" id="ARBA00023274"/>
    </source>
</evidence>
<dbReference type="InterPro" id="IPR036373">
    <property type="entry name" value="Ribosomal_bL17_sf"/>
</dbReference>
<keyword evidence="8" id="KW-1185">Reference proteome</keyword>
<evidence type="ECO:0000256" key="2">
    <source>
        <dbReference type="ARBA" id="ARBA00022980"/>
    </source>
</evidence>
<accession>A0A4Q7KPF8</accession>
<keyword evidence="3 4" id="KW-0687">Ribonucleoprotein</keyword>